<sequence>MKQRLFADVDDQAERMDELALDLWEHPELGLHEERSSGRLRETLAEAGFEIERGVGGMPTAFVARYGAGDGPTIGILGEFDALPGLSQAVSTEREPIEAGAPGHGCGHNLFGTAGVGAAIAVARALDRGDVDERRSSGSQTQSDEATGEVRFYGCPAEETLVGKTFMARDGVFDDLDAAVTWHPSDHTAPQRGSSLALDSLSLRFEGESAHAAASPESGRSALDAVQLLNTGVEYMREHVPEEVRVHYNVQEGGSAPNVVPAEASVWYFVRAPTREGVERVTAWLREIADGAATMTRTEVSERYYTGCHRLVSNGVICDTFRENMAELDEIEFDEEERELAAELQETLPEGAIAESRSEFEPPHDDAAADAALYGTPMDAFDEGESGGGSTDVGEVSQLTPTAQFRATTWALGTPAHSWQAVVANGDFGRTALPYVAKLLAGSVFDLLTDEERLAAAHEEFEREVEGYENPLPDGTEPPFELTQ</sequence>
<dbReference type="PANTHER" id="PTHR30575">
    <property type="entry name" value="PEPTIDASE M20"/>
    <property type="match status" value="1"/>
</dbReference>
<dbReference type="AlphaFoldDB" id="A0A8T4GVM9"/>
<gene>
    <name evidence="3" type="ORF">J2753_000984</name>
</gene>
<dbReference type="PANTHER" id="PTHR30575:SF0">
    <property type="entry name" value="XAA-ARG DIPEPTIDASE"/>
    <property type="match status" value="1"/>
</dbReference>
<protein>
    <submittedName>
        <fullName evidence="3">Aminobenzoyl-glutamate utilization protein B</fullName>
    </submittedName>
</protein>
<dbReference type="GO" id="GO:0046657">
    <property type="term" value="P:folic acid catabolic process"/>
    <property type="evidence" value="ECO:0007669"/>
    <property type="project" value="TreeGrafter"/>
</dbReference>
<dbReference type="EMBL" id="JAGGLC010000002">
    <property type="protein sequence ID" value="MBP1986490.1"/>
    <property type="molecule type" value="Genomic_DNA"/>
</dbReference>
<evidence type="ECO:0000313" key="3">
    <source>
        <dbReference type="EMBL" id="MBP1986490.1"/>
    </source>
</evidence>
<evidence type="ECO:0000259" key="2">
    <source>
        <dbReference type="Pfam" id="PF07687"/>
    </source>
</evidence>
<evidence type="ECO:0000313" key="4">
    <source>
        <dbReference type="Proteomes" id="UP000823736"/>
    </source>
</evidence>
<comment type="caution">
    <text evidence="3">The sequence shown here is derived from an EMBL/GenBank/DDBJ whole genome shotgun (WGS) entry which is preliminary data.</text>
</comment>
<dbReference type="FunFam" id="3.30.70.360:FF:000004">
    <property type="entry name" value="Peptidase M20 domain-containing protein 2"/>
    <property type="match status" value="1"/>
</dbReference>
<dbReference type="OrthoDB" id="56239at2157"/>
<dbReference type="InterPro" id="IPR017145">
    <property type="entry name" value="Aminobenzoyl-glu_utiliz_pB"/>
</dbReference>
<dbReference type="Proteomes" id="UP000823736">
    <property type="component" value="Unassembled WGS sequence"/>
</dbReference>
<dbReference type="GO" id="GO:0016805">
    <property type="term" value="F:dipeptidase activity"/>
    <property type="evidence" value="ECO:0007669"/>
    <property type="project" value="TreeGrafter"/>
</dbReference>
<organism evidence="3 4">
    <name type="scientific">Halolamina salifodinae</name>
    <dbReference type="NCBI Taxonomy" id="1202767"/>
    <lineage>
        <taxon>Archaea</taxon>
        <taxon>Methanobacteriati</taxon>
        <taxon>Methanobacteriota</taxon>
        <taxon>Stenosarchaea group</taxon>
        <taxon>Halobacteria</taxon>
        <taxon>Halobacteriales</taxon>
        <taxon>Haloferacaceae</taxon>
    </lineage>
</organism>
<dbReference type="Gene3D" id="3.30.70.360">
    <property type="match status" value="1"/>
</dbReference>
<dbReference type="SUPFAM" id="SSF53187">
    <property type="entry name" value="Zn-dependent exopeptidases"/>
    <property type="match status" value="1"/>
</dbReference>
<dbReference type="Pfam" id="PF07687">
    <property type="entry name" value="M20_dimer"/>
    <property type="match status" value="1"/>
</dbReference>
<dbReference type="Gene3D" id="3.40.630.10">
    <property type="entry name" value="Zn peptidases"/>
    <property type="match status" value="2"/>
</dbReference>
<accession>A0A8T4GVM9</accession>
<feature type="domain" description="Peptidase M20 dimerisation" evidence="2">
    <location>
        <begin position="201"/>
        <end position="290"/>
    </location>
</feature>
<evidence type="ECO:0000256" key="1">
    <source>
        <dbReference type="SAM" id="MobiDB-lite"/>
    </source>
</evidence>
<dbReference type="InterPro" id="IPR036264">
    <property type="entry name" value="Bact_exopeptidase_dim_dom"/>
</dbReference>
<reference evidence="3" key="1">
    <citation type="submission" date="2021-03" db="EMBL/GenBank/DDBJ databases">
        <title>Genomic Encyclopedia of Type Strains, Phase IV (KMG-IV): sequencing the most valuable type-strain genomes for metagenomic binning, comparative biology and taxonomic classification.</title>
        <authorList>
            <person name="Goeker M."/>
        </authorList>
    </citation>
    <scope>NUCLEOTIDE SEQUENCE</scope>
    <source>
        <strain evidence="3">DSM 26232</strain>
    </source>
</reference>
<dbReference type="InterPro" id="IPR052030">
    <property type="entry name" value="Peptidase_M20/M20A_hydrolases"/>
</dbReference>
<feature type="region of interest" description="Disordered" evidence="1">
    <location>
        <begin position="459"/>
        <end position="484"/>
    </location>
</feature>
<dbReference type="GO" id="GO:0071713">
    <property type="term" value="F:para-aminobenzoyl-glutamate hydrolase activity"/>
    <property type="evidence" value="ECO:0007669"/>
    <property type="project" value="TreeGrafter"/>
</dbReference>
<dbReference type="PIRSF" id="PIRSF037227">
    <property type="entry name" value="Aminobenzoyl-glu_utiliz_pB"/>
    <property type="match status" value="1"/>
</dbReference>
<dbReference type="SUPFAM" id="SSF55031">
    <property type="entry name" value="Bacterial exopeptidase dimerisation domain"/>
    <property type="match status" value="1"/>
</dbReference>
<name>A0A8T4GVM9_9EURY</name>
<dbReference type="InterPro" id="IPR017439">
    <property type="entry name" value="Amidohydrolase"/>
</dbReference>
<keyword evidence="4" id="KW-1185">Reference proteome</keyword>
<dbReference type="InterPro" id="IPR011650">
    <property type="entry name" value="Peptidase_M20_dimer"/>
</dbReference>
<dbReference type="GO" id="GO:0005737">
    <property type="term" value="C:cytoplasm"/>
    <property type="evidence" value="ECO:0007669"/>
    <property type="project" value="TreeGrafter"/>
</dbReference>
<proteinExistence type="predicted"/>
<dbReference type="NCBIfam" id="TIGR01891">
    <property type="entry name" value="amidohydrolases"/>
    <property type="match status" value="1"/>
</dbReference>